<reference evidence="3" key="1">
    <citation type="submission" date="2019-10" db="EMBL/GenBank/DDBJ databases">
        <title>Complete Genome Sequence of Bradyrhizobium betae type strain PL7HG1T.</title>
        <authorList>
            <person name="Bromfield E.S.P."/>
            <person name="Cloutier S."/>
        </authorList>
    </citation>
    <scope>NUCLEOTIDE SEQUENCE [LARGE SCALE GENOMIC DNA]</scope>
    <source>
        <strain evidence="3">PL7HG1</strain>
    </source>
</reference>
<name>A0A5P6P683_9BRAD</name>
<protein>
    <submittedName>
        <fullName evidence="2">Uncharacterized protein</fullName>
    </submittedName>
</protein>
<evidence type="ECO:0000313" key="2">
    <source>
        <dbReference type="EMBL" id="QFI73819.1"/>
    </source>
</evidence>
<accession>A0A5P6P683</accession>
<organism evidence="2 3">
    <name type="scientific">Bradyrhizobium betae</name>
    <dbReference type="NCBI Taxonomy" id="244734"/>
    <lineage>
        <taxon>Bacteria</taxon>
        <taxon>Pseudomonadati</taxon>
        <taxon>Pseudomonadota</taxon>
        <taxon>Alphaproteobacteria</taxon>
        <taxon>Hyphomicrobiales</taxon>
        <taxon>Nitrobacteraceae</taxon>
        <taxon>Bradyrhizobium</taxon>
    </lineage>
</organism>
<proteinExistence type="predicted"/>
<dbReference type="Proteomes" id="UP000325641">
    <property type="component" value="Chromosome"/>
</dbReference>
<dbReference type="EMBL" id="CP044543">
    <property type="protein sequence ID" value="QFI73819.1"/>
    <property type="molecule type" value="Genomic_DNA"/>
</dbReference>
<dbReference type="AlphaFoldDB" id="A0A5P6P683"/>
<evidence type="ECO:0000313" key="3">
    <source>
        <dbReference type="Proteomes" id="UP000325641"/>
    </source>
</evidence>
<sequence length="138" mass="15615">MKAQSSTSWSGRSHRIICGRCCCRRWRRRWEREASPVVNASEARHTNRCHFPRRRGIQYAAAHRFNHYCLGLLDRPVKPGDDSCMCGCTSARASRVRDTRTTSAHPPHPPRSPQATPVQHHSAWSAASGRWRTPSSAA</sequence>
<dbReference type="KEGG" id="bbet:F8237_16230"/>
<evidence type="ECO:0000256" key="1">
    <source>
        <dbReference type="SAM" id="MobiDB-lite"/>
    </source>
</evidence>
<feature type="region of interest" description="Disordered" evidence="1">
    <location>
        <begin position="93"/>
        <end position="138"/>
    </location>
</feature>
<gene>
    <name evidence="2" type="ORF">F8237_16230</name>
</gene>